<feature type="transmembrane region" description="Helical" evidence="8">
    <location>
        <begin position="242"/>
        <end position="264"/>
    </location>
</feature>
<feature type="transmembrane region" description="Helical" evidence="8">
    <location>
        <begin position="117"/>
        <end position="137"/>
    </location>
</feature>
<proteinExistence type="inferred from homology"/>
<dbReference type="RefSeq" id="WP_012814171.1">
    <property type="nucleotide sequence ID" value="NC_013235.1"/>
</dbReference>
<dbReference type="GO" id="GO:0005886">
    <property type="term" value="C:plasma membrane"/>
    <property type="evidence" value="ECO:0007669"/>
    <property type="project" value="UniProtKB-SubCell"/>
</dbReference>
<evidence type="ECO:0000256" key="6">
    <source>
        <dbReference type="ARBA" id="ARBA00022989"/>
    </source>
</evidence>
<dbReference type="EMBL" id="CP001737">
    <property type="protein sequence ID" value="ACV76696.1"/>
    <property type="molecule type" value="Genomic_DNA"/>
</dbReference>
<feature type="transmembrane region" description="Helical" evidence="8">
    <location>
        <begin position="34"/>
        <end position="53"/>
    </location>
</feature>
<dbReference type="KEGG" id="nml:Namu_0266"/>
<evidence type="ECO:0000313" key="10">
    <source>
        <dbReference type="Proteomes" id="UP000002218"/>
    </source>
</evidence>
<dbReference type="NCBIfam" id="TIGR00801">
    <property type="entry name" value="ncs2"/>
    <property type="match status" value="1"/>
</dbReference>
<sequence>MGFRPKLGADGKPIESVDELPPWKHLIPLGLQHVLAMYAGAVAVPLVVGGALISAGKLSPDDLGYLVTADLFVAGIATVIQSIGFKWFGVRLPLMQGCTFAAVSPMIVIGSQYGVGAIYGSVIASGIFMMLLAPIFAKLVRFFPPLVTGTVILIIGLSLMGVAANWIGGGIITDGGAPMQNVALAAGTLILIVLIERFAPPVLARISILLGILIGTLVALPMGLVHWGKVGSADWVGITTPFYFGFPIFEVAAIVSMCIVALVIMTETTGDILAIGEIVDVKIDSRRLADGLRADGLSTTLGGIFNTFPYTAFAQNVGLVSITGVRSRYVATFAGGVLILLGLTPKMGAIVEGIPQPVLGGAGIALFGMVAASGVRTLSTVKFNNKNILVVAIALGVAMIPVVRDSFYNDFPNWFKTIFHSGISAGAIVAILLNLLLNSDKVRAQADAQALDAHGGAGYDAVREVTAVDPAEAAAELAEADELSSRTKQ</sequence>
<comment type="similarity">
    <text evidence="2">Belongs to the nucleobase:cation symporter-2 (NCS2) (TC 2.A.40) family.</text>
</comment>
<dbReference type="GO" id="GO:0042907">
    <property type="term" value="F:xanthine transmembrane transporter activity"/>
    <property type="evidence" value="ECO:0007669"/>
    <property type="project" value="TreeGrafter"/>
</dbReference>
<dbReference type="Pfam" id="PF00860">
    <property type="entry name" value="Xan_ur_permease"/>
    <property type="match status" value="1"/>
</dbReference>
<dbReference type="PANTHER" id="PTHR42810">
    <property type="entry name" value="PURINE PERMEASE C1399.01C-RELATED"/>
    <property type="match status" value="1"/>
</dbReference>
<organism evidence="9 10">
    <name type="scientific">Nakamurella multipartita (strain ATCC 700099 / DSM 44233 / CIP 104796 / JCM 9543 / NBRC 105858 / Y-104)</name>
    <name type="common">Microsphaera multipartita</name>
    <dbReference type="NCBI Taxonomy" id="479431"/>
    <lineage>
        <taxon>Bacteria</taxon>
        <taxon>Bacillati</taxon>
        <taxon>Actinomycetota</taxon>
        <taxon>Actinomycetes</taxon>
        <taxon>Nakamurellales</taxon>
        <taxon>Nakamurellaceae</taxon>
        <taxon>Nakamurella</taxon>
    </lineage>
</organism>
<feature type="transmembrane region" description="Helical" evidence="8">
    <location>
        <begin position="202"/>
        <end position="222"/>
    </location>
</feature>
<feature type="transmembrane region" description="Helical" evidence="8">
    <location>
        <begin position="65"/>
        <end position="85"/>
    </location>
</feature>
<dbReference type="OrthoDB" id="9805749at2"/>
<reference evidence="10" key="1">
    <citation type="submission" date="2009-09" db="EMBL/GenBank/DDBJ databases">
        <title>The complete genome of Nakamurella multipartita DSM 44233.</title>
        <authorList>
            <consortium name="US DOE Joint Genome Institute (JGI-PGF)"/>
            <person name="Lucas S."/>
            <person name="Copeland A."/>
            <person name="Lapidus A."/>
            <person name="Glavina del Rio T."/>
            <person name="Dalin E."/>
            <person name="Tice H."/>
            <person name="Bruce D."/>
            <person name="Goodwin L."/>
            <person name="Pitluck S."/>
            <person name="Kyrpides N."/>
            <person name="Mavromatis K."/>
            <person name="Ivanova N."/>
            <person name="Ovchinnikova G."/>
            <person name="Sims D."/>
            <person name="Meincke L."/>
            <person name="Brettin T."/>
            <person name="Detter J.C."/>
            <person name="Han C."/>
            <person name="Larimer F."/>
            <person name="Land M."/>
            <person name="Hauser L."/>
            <person name="Markowitz V."/>
            <person name="Cheng J.-F."/>
            <person name="Hugenholtz P."/>
            <person name="Woyke T."/>
            <person name="Wu D."/>
            <person name="Klenk H.-P."/>
            <person name="Eisen J.A."/>
        </authorList>
    </citation>
    <scope>NUCLEOTIDE SEQUENCE [LARGE SCALE GENOMIC DNA]</scope>
    <source>
        <strain evidence="10">ATCC 700099 / DSM 44233 / CIP 104796 / JCM 9543 / NBRC 105858 / Y-104</strain>
    </source>
</reference>
<keyword evidence="6 8" id="KW-1133">Transmembrane helix</keyword>
<dbReference type="InParanoid" id="C8XK13"/>
<dbReference type="AlphaFoldDB" id="C8XK13"/>
<dbReference type="InterPro" id="IPR017588">
    <property type="entry name" value="UacT-like"/>
</dbReference>
<reference evidence="9 10" key="2">
    <citation type="journal article" date="2010" name="Stand. Genomic Sci.">
        <title>Complete genome sequence of Nakamurella multipartita type strain (Y-104).</title>
        <authorList>
            <person name="Tice H."/>
            <person name="Mayilraj S."/>
            <person name="Sims D."/>
            <person name="Lapidus A."/>
            <person name="Nolan M."/>
            <person name="Lucas S."/>
            <person name="Glavina Del Rio T."/>
            <person name="Copeland A."/>
            <person name="Cheng J.F."/>
            <person name="Meincke L."/>
            <person name="Bruce D."/>
            <person name="Goodwin L."/>
            <person name="Pitluck S."/>
            <person name="Ivanova N."/>
            <person name="Mavromatis K."/>
            <person name="Ovchinnikova G."/>
            <person name="Pati A."/>
            <person name="Chen A."/>
            <person name="Palaniappan K."/>
            <person name="Land M."/>
            <person name="Hauser L."/>
            <person name="Chang Y.J."/>
            <person name="Jeffries C.D."/>
            <person name="Detter J.C."/>
            <person name="Brettin T."/>
            <person name="Rohde M."/>
            <person name="Goker M."/>
            <person name="Bristow J."/>
            <person name="Eisen J.A."/>
            <person name="Markowitz V."/>
            <person name="Hugenholtz P."/>
            <person name="Kyrpides N.C."/>
            <person name="Klenk H.P."/>
            <person name="Chen F."/>
        </authorList>
    </citation>
    <scope>NUCLEOTIDE SEQUENCE [LARGE SCALE GENOMIC DNA]</scope>
    <source>
        <strain evidence="10">ATCC 700099 / DSM 44233 / CIP 104796 / JCM 9543 / NBRC 105858 / Y-104</strain>
    </source>
</reference>
<dbReference type="InterPro" id="IPR006042">
    <property type="entry name" value="Xan_ur_permease"/>
</dbReference>
<feature type="transmembrane region" description="Helical" evidence="8">
    <location>
        <begin position="357"/>
        <end position="375"/>
    </location>
</feature>
<gene>
    <name evidence="9" type="ordered locus">Namu_0266</name>
</gene>
<name>C8XK13_NAKMY</name>
<evidence type="ECO:0000313" key="9">
    <source>
        <dbReference type="EMBL" id="ACV76696.1"/>
    </source>
</evidence>
<dbReference type="HOGENOM" id="CLU_017959_8_2_11"/>
<evidence type="ECO:0000256" key="8">
    <source>
        <dbReference type="SAM" id="Phobius"/>
    </source>
</evidence>
<evidence type="ECO:0000256" key="1">
    <source>
        <dbReference type="ARBA" id="ARBA00004651"/>
    </source>
</evidence>
<accession>C8XK13</accession>
<dbReference type="PANTHER" id="PTHR42810:SF4">
    <property type="entry name" value="URIC ACID TRANSPORTER UACT"/>
    <property type="match status" value="1"/>
</dbReference>
<dbReference type="PROSITE" id="PS01116">
    <property type="entry name" value="XANTH_URACIL_PERMASE"/>
    <property type="match status" value="1"/>
</dbReference>
<keyword evidence="5 8" id="KW-0812">Transmembrane</keyword>
<keyword evidence="10" id="KW-1185">Reference proteome</keyword>
<dbReference type="STRING" id="479431.Namu_0266"/>
<feature type="transmembrane region" description="Helical" evidence="8">
    <location>
        <begin position="387"/>
        <end position="403"/>
    </location>
</feature>
<feature type="transmembrane region" description="Helical" evidence="8">
    <location>
        <begin position="329"/>
        <end position="351"/>
    </location>
</feature>
<evidence type="ECO:0000256" key="3">
    <source>
        <dbReference type="ARBA" id="ARBA00022448"/>
    </source>
</evidence>
<comment type="subcellular location">
    <subcellularLocation>
        <location evidence="1">Cell membrane</location>
        <topology evidence="1">Multi-pass membrane protein</topology>
    </subcellularLocation>
</comment>
<feature type="transmembrane region" description="Helical" evidence="8">
    <location>
        <begin position="418"/>
        <end position="437"/>
    </location>
</feature>
<dbReference type="NCBIfam" id="NF037981">
    <property type="entry name" value="NCS2_1"/>
    <property type="match status" value="1"/>
</dbReference>
<keyword evidence="7 8" id="KW-0472">Membrane</keyword>
<keyword evidence="3" id="KW-0813">Transport</keyword>
<evidence type="ECO:0000256" key="7">
    <source>
        <dbReference type="ARBA" id="ARBA00023136"/>
    </source>
</evidence>
<dbReference type="InterPro" id="IPR006043">
    <property type="entry name" value="NCS2"/>
</dbReference>
<dbReference type="eggNOG" id="COG2233">
    <property type="taxonomic scope" value="Bacteria"/>
</dbReference>
<dbReference type="Proteomes" id="UP000002218">
    <property type="component" value="Chromosome"/>
</dbReference>
<protein>
    <submittedName>
        <fullName evidence="9">Xanthine permease</fullName>
    </submittedName>
</protein>
<evidence type="ECO:0000256" key="4">
    <source>
        <dbReference type="ARBA" id="ARBA00022475"/>
    </source>
</evidence>
<keyword evidence="4" id="KW-1003">Cell membrane</keyword>
<dbReference type="NCBIfam" id="TIGR03173">
    <property type="entry name" value="pbuX"/>
    <property type="match status" value="1"/>
</dbReference>
<evidence type="ECO:0000256" key="5">
    <source>
        <dbReference type="ARBA" id="ARBA00022692"/>
    </source>
</evidence>
<evidence type="ECO:0000256" key="2">
    <source>
        <dbReference type="ARBA" id="ARBA00008821"/>
    </source>
</evidence>
<feature type="transmembrane region" description="Helical" evidence="8">
    <location>
        <begin position="146"/>
        <end position="167"/>
    </location>
</feature>
<feature type="transmembrane region" description="Helical" evidence="8">
    <location>
        <begin position="179"/>
        <end position="195"/>
    </location>
</feature>